<dbReference type="Gene3D" id="3.40.30.10">
    <property type="entry name" value="Glutaredoxin"/>
    <property type="match status" value="1"/>
</dbReference>
<accession>A0A9X1MHT2</accession>
<dbReference type="InterPro" id="IPR013740">
    <property type="entry name" value="Redoxin"/>
</dbReference>
<evidence type="ECO:0000256" key="1">
    <source>
        <dbReference type="ARBA" id="ARBA00004196"/>
    </source>
</evidence>
<dbReference type="Proteomes" id="UP001139103">
    <property type="component" value="Unassembled WGS sequence"/>
</dbReference>
<dbReference type="GO" id="GO:0016491">
    <property type="term" value="F:oxidoreductase activity"/>
    <property type="evidence" value="ECO:0007669"/>
    <property type="project" value="InterPro"/>
</dbReference>
<organism evidence="6 7">
    <name type="scientific">Blastopirellula sediminis</name>
    <dbReference type="NCBI Taxonomy" id="2894196"/>
    <lineage>
        <taxon>Bacteria</taxon>
        <taxon>Pseudomonadati</taxon>
        <taxon>Planctomycetota</taxon>
        <taxon>Planctomycetia</taxon>
        <taxon>Pirellulales</taxon>
        <taxon>Pirellulaceae</taxon>
        <taxon>Blastopirellula</taxon>
    </lineage>
</organism>
<dbReference type="EMBL" id="JAJKFT010000002">
    <property type="protein sequence ID" value="MCC9627021.1"/>
    <property type="molecule type" value="Genomic_DNA"/>
</dbReference>
<evidence type="ECO:0000256" key="3">
    <source>
        <dbReference type="ARBA" id="ARBA00023157"/>
    </source>
</evidence>
<dbReference type="InterPro" id="IPR050553">
    <property type="entry name" value="Thioredoxin_ResA/DsbE_sf"/>
</dbReference>
<evidence type="ECO:0000313" key="6">
    <source>
        <dbReference type="EMBL" id="MCC9627021.1"/>
    </source>
</evidence>
<dbReference type="GO" id="GO:0030313">
    <property type="term" value="C:cell envelope"/>
    <property type="evidence" value="ECO:0007669"/>
    <property type="project" value="UniProtKB-SubCell"/>
</dbReference>
<dbReference type="GO" id="GO:0017004">
    <property type="term" value="P:cytochrome complex assembly"/>
    <property type="evidence" value="ECO:0007669"/>
    <property type="project" value="UniProtKB-KW"/>
</dbReference>
<keyword evidence="7" id="KW-1185">Reference proteome</keyword>
<name>A0A9X1MHT2_9BACT</name>
<evidence type="ECO:0000259" key="5">
    <source>
        <dbReference type="PROSITE" id="PS51352"/>
    </source>
</evidence>
<gene>
    <name evidence="6" type="ORF">LOC68_01250</name>
</gene>
<reference evidence="6" key="1">
    <citation type="submission" date="2021-11" db="EMBL/GenBank/DDBJ databases">
        <title>Genome sequence.</title>
        <authorList>
            <person name="Sun Q."/>
        </authorList>
    </citation>
    <scope>NUCLEOTIDE SEQUENCE</scope>
    <source>
        <strain evidence="6">JC732</strain>
    </source>
</reference>
<keyword evidence="2" id="KW-0201">Cytochrome c-type biogenesis</keyword>
<evidence type="ECO:0000256" key="4">
    <source>
        <dbReference type="ARBA" id="ARBA00023284"/>
    </source>
</evidence>
<dbReference type="PROSITE" id="PS51352">
    <property type="entry name" value="THIOREDOXIN_2"/>
    <property type="match status" value="1"/>
</dbReference>
<evidence type="ECO:0000313" key="7">
    <source>
        <dbReference type="Proteomes" id="UP001139103"/>
    </source>
</evidence>
<dbReference type="PANTHER" id="PTHR42852">
    <property type="entry name" value="THIOL:DISULFIDE INTERCHANGE PROTEIN DSBE"/>
    <property type="match status" value="1"/>
</dbReference>
<sequence>MPTLLFRTSLWFAFLYGLLTMEATGFAAEPEPVHISGSLSKPFTHVLLCSPTMSVPMPFAQSDAGAAGSFELQATIPQPMVQELVFFDGRKRIATLPIYLEPAAKLAVEVASGKVEHTGDLALENSIVLKQMPLLRMELILKNQSGDSERAASFLAHLQEDLKVGADEEATPEAFRQLILEIAQRGLAYNRLKALEAEGGAPYLQQLQAIYANPPRSGAFAGQIEWQYQYLALTAAFAEAGLFADADHLETARVTWGSDAWMQSKFVVFLLDHEMNMRRWFRTPWRPRLLPLERFVSGERDRANWERIVKEFEELEASYATIAVGQPAAEFAFEDVNGKLVSLTDLRGKFVLLDFWNMACGPCIKQFPYLHKAEEELADSGIVIVSMNCDYDDAHETWREFVKERGLGGVLLRVNDAKSRQFFADYQLKGFPRFALIDPAGKMADPYFLRPEDKKFVPELLSIRKQYDQEKSPTP</sequence>
<protein>
    <submittedName>
        <fullName evidence="6">TlpA family protein disulfide reductase</fullName>
    </submittedName>
</protein>
<comment type="caution">
    <text evidence="6">The sequence shown here is derived from an EMBL/GenBank/DDBJ whole genome shotgun (WGS) entry which is preliminary data.</text>
</comment>
<feature type="domain" description="Thioredoxin" evidence="5">
    <location>
        <begin position="322"/>
        <end position="472"/>
    </location>
</feature>
<keyword evidence="4" id="KW-0676">Redox-active center</keyword>
<dbReference type="InterPro" id="IPR013766">
    <property type="entry name" value="Thioredoxin_domain"/>
</dbReference>
<dbReference type="AlphaFoldDB" id="A0A9X1MHT2"/>
<comment type="subcellular location">
    <subcellularLocation>
        <location evidence="1">Cell envelope</location>
    </subcellularLocation>
</comment>
<dbReference type="PANTHER" id="PTHR42852:SF6">
    <property type="entry name" value="THIOL:DISULFIDE INTERCHANGE PROTEIN DSBE"/>
    <property type="match status" value="1"/>
</dbReference>
<keyword evidence="3" id="KW-1015">Disulfide bond</keyword>
<dbReference type="CDD" id="cd02966">
    <property type="entry name" value="TlpA_like_family"/>
    <property type="match status" value="1"/>
</dbReference>
<dbReference type="InterPro" id="IPR036249">
    <property type="entry name" value="Thioredoxin-like_sf"/>
</dbReference>
<evidence type="ECO:0000256" key="2">
    <source>
        <dbReference type="ARBA" id="ARBA00022748"/>
    </source>
</evidence>
<dbReference type="RefSeq" id="WP_230214690.1">
    <property type="nucleotide sequence ID" value="NZ_JAJKFT010000002.1"/>
</dbReference>
<dbReference type="SUPFAM" id="SSF52833">
    <property type="entry name" value="Thioredoxin-like"/>
    <property type="match status" value="1"/>
</dbReference>
<proteinExistence type="predicted"/>
<dbReference type="Pfam" id="PF08534">
    <property type="entry name" value="Redoxin"/>
    <property type="match status" value="1"/>
</dbReference>